<dbReference type="AlphaFoldDB" id="A0A1Y6BF38"/>
<dbReference type="InterPro" id="IPR002524">
    <property type="entry name" value="Cation_efflux"/>
</dbReference>
<evidence type="ECO:0000259" key="8">
    <source>
        <dbReference type="Pfam" id="PF01545"/>
    </source>
</evidence>
<organism evidence="9 10">
    <name type="scientific">Pseudogulbenkiania subflava DSM 22618</name>
    <dbReference type="NCBI Taxonomy" id="1123014"/>
    <lineage>
        <taxon>Bacteria</taxon>
        <taxon>Pseudomonadati</taxon>
        <taxon>Pseudomonadota</taxon>
        <taxon>Betaproteobacteria</taxon>
        <taxon>Neisseriales</taxon>
        <taxon>Chromobacteriaceae</taxon>
        <taxon>Pseudogulbenkiania</taxon>
    </lineage>
</organism>
<dbReference type="Pfam" id="PF01545">
    <property type="entry name" value="Cation_efflux"/>
    <property type="match status" value="1"/>
</dbReference>
<dbReference type="InterPro" id="IPR058533">
    <property type="entry name" value="Cation_efflux_TM"/>
</dbReference>
<feature type="transmembrane region" description="Helical" evidence="7">
    <location>
        <begin position="197"/>
        <end position="215"/>
    </location>
</feature>
<dbReference type="RefSeq" id="WP_085275462.1">
    <property type="nucleotide sequence ID" value="NZ_FXAG01000004.1"/>
</dbReference>
<reference evidence="10" key="1">
    <citation type="submission" date="2017-04" db="EMBL/GenBank/DDBJ databases">
        <authorList>
            <person name="Varghese N."/>
            <person name="Submissions S."/>
        </authorList>
    </citation>
    <scope>NUCLEOTIDE SEQUENCE [LARGE SCALE GENOMIC DNA]</scope>
    <source>
        <strain evidence="10">DSM 22618</strain>
    </source>
</reference>
<keyword evidence="3" id="KW-0406">Ion transport</keyword>
<evidence type="ECO:0000313" key="10">
    <source>
        <dbReference type="Proteomes" id="UP000192920"/>
    </source>
</evidence>
<evidence type="ECO:0000313" key="9">
    <source>
        <dbReference type="EMBL" id="SMF07743.1"/>
    </source>
</evidence>
<evidence type="ECO:0000256" key="7">
    <source>
        <dbReference type="SAM" id="Phobius"/>
    </source>
</evidence>
<dbReference type="EMBL" id="FXAG01000004">
    <property type="protein sequence ID" value="SMF07743.1"/>
    <property type="molecule type" value="Genomic_DNA"/>
</dbReference>
<dbReference type="NCBIfam" id="TIGR01297">
    <property type="entry name" value="CDF"/>
    <property type="match status" value="1"/>
</dbReference>
<evidence type="ECO:0000256" key="4">
    <source>
        <dbReference type="ARBA" id="ARBA00022989"/>
    </source>
</evidence>
<keyword evidence="5 7" id="KW-0472">Membrane</keyword>
<sequence length="351" mass="37636">MPHSHHDHPHGHDHHHDHAHVPTVGDDNQRKVLIAFLVTFAFMVVEVAGGLLSGSLALLADAGHMLTDAAALALAYGAFRFGKRAADAKRTFGYLRFEVIAALINAITLFVIVLWIVIEAIDRFRHPGAVLAGPMFGVATIGLFVNLLVFWILSRGDSEHVNIKGAVLHVLGDLLGSVAAIAAAVVIYFTGWTPIDPLLSVFVALLILYSAWSLLRHSLHILLEGAPEHAQPDAIASHLRQTVPELANVRHVHVWSITSGRVLATLHVEPRAEADPRRLVQAVEVELVARFGIAHATVAIDWPETEAGACHLAPHDDAGHPVGHAGAAPEPDGPTHPDPAHPGPCQQGRPP</sequence>
<dbReference type="STRING" id="1123014.SAMN02745746_01141"/>
<name>A0A1Y6BF38_9NEIS</name>
<feature type="transmembrane region" description="Helical" evidence="7">
    <location>
        <begin position="99"/>
        <end position="118"/>
    </location>
</feature>
<keyword evidence="3" id="KW-0813">Transport</keyword>
<proteinExistence type="predicted"/>
<feature type="compositionally biased region" description="Low complexity" evidence="6">
    <location>
        <begin position="320"/>
        <end position="329"/>
    </location>
</feature>
<dbReference type="PANTHER" id="PTHR11562:SF17">
    <property type="entry name" value="RE54080P-RELATED"/>
    <property type="match status" value="1"/>
</dbReference>
<dbReference type="GO" id="GO:0005385">
    <property type="term" value="F:zinc ion transmembrane transporter activity"/>
    <property type="evidence" value="ECO:0007669"/>
    <property type="project" value="TreeGrafter"/>
</dbReference>
<protein>
    <submittedName>
        <fullName evidence="9">Cobalt-zinc-cadmium efflux system protein</fullName>
    </submittedName>
</protein>
<evidence type="ECO:0000256" key="2">
    <source>
        <dbReference type="ARBA" id="ARBA00022692"/>
    </source>
</evidence>
<dbReference type="GO" id="GO:0005886">
    <property type="term" value="C:plasma membrane"/>
    <property type="evidence" value="ECO:0007669"/>
    <property type="project" value="TreeGrafter"/>
</dbReference>
<dbReference type="InterPro" id="IPR027469">
    <property type="entry name" value="Cation_efflux_TMD_sf"/>
</dbReference>
<dbReference type="InterPro" id="IPR036837">
    <property type="entry name" value="Cation_efflux_CTD_sf"/>
</dbReference>
<feature type="transmembrane region" description="Helical" evidence="7">
    <location>
        <begin position="58"/>
        <end position="79"/>
    </location>
</feature>
<dbReference type="Proteomes" id="UP000192920">
    <property type="component" value="Unassembled WGS sequence"/>
</dbReference>
<feature type="domain" description="Cation efflux protein transmembrane" evidence="8">
    <location>
        <begin position="32"/>
        <end position="223"/>
    </location>
</feature>
<feature type="transmembrane region" description="Helical" evidence="7">
    <location>
        <begin position="130"/>
        <end position="154"/>
    </location>
</feature>
<accession>A0A1Y6BF38</accession>
<comment type="subcellular location">
    <subcellularLocation>
        <location evidence="1">Membrane</location>
        <topology evidence="1">Multi-pass membrane protein</topology>
    </subcellularLocation>
</comment>
<keyword evidence="2 7" id="KW-0812">Transmembrane</keyword>
<gene>
    <name evidence="9" type="ORF">SAMN02745746_01141</name>
</gene>
<dbReference type="SUPFAM" id="SSF161111">
    <property type="entry name" value="Cation efflux protein transmembrane domain-like"/>
    <property type="match status" value="1"/>
</dbReference>
<keyword evidence="3" id="KW-0864">Zinc transport</keyword>
<dbReference type="InterPro" id="IPR050681">
    <property type="entry name" value="CDF/SLC30A"/>
</dbReference>
<feature type="region of interest" description="Disordered" evidence="6">
    <location>
        <begin position="1"/>
        <end position="22"/>
    </location>
</feature>
<keyword evidence="3" id="KW-0862">Zinc</keyword>
<keyword evidence="10" id="KW-1185">Reference proteome</keyword>
<evidence type="ECO:0000256" key="1">
    <source>
        <dbReference type="ARBA" id="ARBA00004141"/>
    </source>
</evidence>
<feature type="region of interest" description="Disordered" evidence="6">
    <location>
        <begin position="310"/>
        <end position="351"/>
    </location>
</feature>
<evidence type="ECO:0000256" key="5">
    <source>
        <dbReference type="ARBA" id="ARBA00023136"/>
    </source>
</evidence>
<feature type="transmembrane region" description="Helical" evidence="7">
    <location>
        <begin position="166"/>
        <end position="191"/>
    </location>
</feature>
<dbReference type="SUPFAM" id="SSF160240">
    <property type="entry name" value="Cation efflux protein cytoplasmic domain-like"/>
    <property type="match status" value="1"/>
</dbReference>
<evidence type="ECO:0000256" key="6">
    <source>
        <dbReference type="SAM" id="MobiDB-lite"/>
    </source>
</evidence>
<keyword evidence="4 7" id="KW-1133">Transmembrane helix</keyword>
<dbReference type="PANTHER" id="PTHR11562">
    <property type="entry name" value="CATION EFFLUX PROTEIN/ ZINC TRANSPORTER"/>
    <property type="match status" value="1"/>
</dbReference>
<feature type="compositionally biased region" description="Basic residues" evidence="6">
    <location>
        <begin position="1"/>
        <end position="13"/>
    </location>
</feature>
<dbReference type="Gene3D" id="1.20.1510.10">
    <property type="entry name" value="Cation efflux protein transmembrane domain"/>
    <property type="match status" value="1"/>
</dbReference>
<feature type="transmembrane region" description="Helical" evidence="7">
    <location>
        <begin position="32"/>
        <end position="52"/>
    </location>
</feature>
<evidence type="ECO:0000256" key="3">
    <source>
        <dbReference type="ARBA" id="ARBA00022906"/>
    </source>
</evidence>